<keyword evidence="1" id="KW-0347">Helicase</keyword>
<evidence type="ECO:0000256" key="1">
    <source>
        <dbReference type="ARBA" id="ARBA00022806"/>
    </source>
</evidence>
<feature type="domain" description="Helicase ATP-binding" evidence="2">
    <location>
        <begin position="69"/>
        <end position="233"/>
    </location>
</feature>
<keyword evidence="5" id="KW-1185">Reference proteome</keyword>
<accession>A0A397GWB1</accession>
<keyword evidence="1" id="KW-0378">Hydrolase</keyword>
<dbReference type="InterPro" id="IPR014001">
    <property type="entry name" value="Helicase_ATP-bd"/>
</dbReference>
<dbReference type="GO" id="GO:0005759">
    <property type="term" value="C:mitochondrial matrix"/>
    <property type="evidence" value="ECO:0007669"/>
    <property type="project" value="TreeGrafter"/>
</dbReference>
<dbReference type="InterPro" id="IPR001650">
    <property type="entry name" value="Helicase_C-like"/>
</dbReference>
<feature type="domain" description="Helicase C-terminal" evidence="3">
    <location>
        <begin position="286"/>
        <end position="435"/>
    </location>
</feature>
<dbReference type="STRING" id="1348612.A0A397GWB1"/>
<dbReference type="SMART" id="SM00487">
    <property type="entry name" value="DEXDc"/>
    <property type="match status" value="1"/>
</dbReference>
<dbReference type="GO" id="GO:0070125">
    <property type="term" value="P:mitochondrial translational elongation"/>
    <property type="evidence" value="ECO:0007669"/>
    <property type="project" value="TreeGrafter"/>
</dbReference>
<gene>
    <name evidence="4" type="ORF">Glove_437g10</name>
</gene>
<dbReference type="Proteomes" id="UP000266861">
    <property type="component" value="Unassembled WGS sequence"/>
</dbReference>
<dbReference type="SMART" id="SM00490">
    <property type="entry name" value="HELICc"/>
    <property type="match status" value="1"/>
</dbReference>
<dbReference type="PANTHER" id="PTHR47396">
    <property type="entry name" value="TYPE I RESTRICTION ENZYME ECOKI R PROTEIN"/>
    <property type="match status" value="1"/>
</dbReference>
<dbReference type="GO" id="GO:0032042">
    <property type="term" value="P:mitochondrial DNA metabolic process"/>
    <property type="evidence" value="ECO:0007669"/>
    <property type="project" value="TreeGrafter"/>
</dbReference>
<keyword evidence="1" id="KW-0067">ATP-binding</keyword>
<dbReference type="OrthoDB" id="16911at2759"/>
<proteinExistence type="predicted"/>
<keyword evidence="1" id="KW-0547">Nucleotide-binding</keyword>
<sequence length="698" mass="79506">MRCTTAPFILQNSKDASLFSCKIFKNQLLNYWTGYYTKSYILRRGITFYKTAVPLRPYQKECIDICLHKFLNEKVNRQIVSLPVGSGKTVIFSNLIRRIPSPHSGADKVLVLAHREELIDQAYNQIKRFSSNLTLEIDQGLRSATGNADVIVASVQSLGRLDTGRIEKYNPNHFKAIIIDEAHHAPATTYRRVLGYFGADQKDTHILVWGCSATVRRYDGLALEGIFDEITYHKDFLEMIKEKWLCNLRVTTIKTDIDLSDVKSNSRDFVVKDLSKFLNVKMRNEMIVRTYLALAENRKSTLVFGADIEHVEALKDMFQKFGIKAHAITSKTKAHIRAEILNDFKTHQFPVLINCGILTEGTDIPNIDCVIMSRPTKSPVLFQQMIGRGMRLSKEKEDCLVLDFIDSYTQFPDLATVPSLLGFNPEAEMKDEKIGINEEYLIMSSVNNLMPAANMPTMDGLTSITDLTPEADVSEQTSLVVQTPKSKYDSYKLSEEKVKVKITEYSNPFEIIDDCSGATYMNSVSDLAWIRLGVDSYALSLPTYGTLRMEKDDDGIYRVKIRMKVTKKTESKIPRVSFYSRELPIKHDSLTSVIRACDHWVSRQLKYVERLALRNAPWRKQPIGDGQINFLKKKAPMMDNKIIKSLNRGQAANLMTKIMEGASKNWKDTLKRKKAEEKKIKKLEANKVRVGPLSKLKT</sequence>
<dbReference type="PROSITE" id="PS51192">
    <property type="entry name" value="HELICASE_ATP_BIND_1"/>
    <property type="match status" value="1"/>
</dbReference>
<evidence type="ECO:0000259" key="2">
    <source>
        <dbReference type="PROSITE" id="PS51192"/>
    </source>
</evidence>
<evidence type="ECO:0008006" key="6">
    <source>
        <dbReference type="Google" id="ProtNLM"/>
    </source>
</evidence>
<dbReference type="InterPro" id="IPR006935">
    <property type="entry name" value="Helicase/UvrB_N"/>
</dbReference>
<dbReference type="PROSITE" id="PS51194">
    <property type="entry name" value="HELICASE_CTER"/>
    <property type="match status" value="1"/>
</dbReference>
<protein>
    <recommendedName>
        <fullName evidence="6">P-loop containing nucleoside triphosphate hydrolase protein</fullName>
    </recommendedName>
</protein>
<evidence type="ECO:0000259" key="3">
    <source>
        <dbReference type="PROSITE" id="PS51194"/>
    </source>
</evidence>
<dbReference type="Pfam" id="PF00271">
    <property type="entry name" value="Helicase_C"/>
    <property type="match status" value="1"/>
</dbReference>
<dbReference type="GO" id="GO:0061749">
    <property type="term" value="F:forked DNA-dependent helicase activity"/>
    <property type="evidence" value="ECO:0007669"/>
    <property type="project" value="TreeGrafter"/>
</dbReference>
<dbReference type="GO" id="GO:0005524">
    <property type="term" value="F:ATP binding"/>
    <property type="evidence" value="ECO:0007669"/>
    <property type="project" value="InterPro"/>
</dbReference>
<name>A0A397GWB1_9GLOM</name>
<dbReference type="GO" id="GO:0016787">
    <property type="term" value="F:hydrolase activity"/>
    <property type="evidence" value="ECO:0007669"/>
    <property type="project" value="InterPro"/>
</dbReference>
<dbReference type="AlphaFoldDB" id="A0A397GWB1"/>
<dbReference type="Gene3D" id="3.40.50.300">
    <property type="entry name" value="P-loop containing nucleotide triphosphate hydrolases"/>
    <property type="match status" value="2"/>
</dbReference>
<dbReference type="SUPFAM" id="SSF52540">
    <property type="entry name" value="P-loop containing nucleoside triphosphate hydrolases"/>
    <property type="match status" value="1"/>
</dbReference>
<dbReference type="EMBL" id="PQFF01000385">
    <property type="protein sequence ID" value="RHZ53794.1"/>
    <property type="molecule type" value="Genomic_DNA"/>
</dbReference>
<dbReference type="InterPro" id="IPR050742">
    <property type="entry name" value="Helicase_Restrict-Modif_Enz"/>
</dbReference>
<dbReference type="GO" id="GO:0036121">
    <property type="term" value="F:double-stranded DNA helicase activity"/>
    <property type="evidence" value="ECO:0007669"/>
    <property type="project" value="TreeGrafter"/>
</dbReference>
<evidence type="ECO:0000313" key="4">
    <source>
        <dbReference type="EMBL" id="RHZ53794.1"/>
    </source>
</evidence>
<dbReference type="CDD" id="cd18799">
    <property type="entry name" value="SF2_C_EcoAI-like"/>
    <property type="match status" value="1"/>
</dbReference>
<organism evidence="4 5">
    <name type="scientific">Diversispora epigaea</name>
    <dbReference type="NCBI Taxonomy" id="1348612"/>
    <lineage>
        <taxon>Eukaryota</taxon>
        <taxon>Fungi</taxon>
        <taxon>Fungi incertae sedis</taxon>
        <taxon>Mucoromycota</taxon>
        <taxon>Glomeromycotina</taxon>
        <taxon>Glomeromycetes</taxon>
        <taxon>Diversisporales</taxon>
        <taxon>Diversisporaceae</taxon>
        <taxon>Diversispora</taxon>
    </lineage>
</organism>
<evidence type="ECO:0000313" key="5">
    <source>
        <dbReference type="Proteomes" id="UP000266861"/>
    </source>
</evidence>
<dbReference type="PANTHER" id="PTHR47396:SF1">
    <property type="entry name" value="ATP-DEPENDENT HELICASE IRC3-RELATED"/>
    <property type="match status" value="1"/>
</dbReference>
<dbReference type="GO" id="GO:0000403">
    <property type="term" value="F:Y-form DNA binding"/>
    <property type="evidence" value="ECO:0007669"/>
    <property type="project" value="TreeGrafter"/>
</dbReference>
<dbReference type="InterPro" id="IPR027417">
    <property type="entry name" value="P-loop_NTPase"/>
</dbReference>
<dbReference type="Pfam" id="PF04851">
    <property type="entry name" value="ResIII"/>
    <property type="match status" value="1"/>
</dbReference>
<reference evidence="4 5" key="1">
    <citation type="submission" date="2018-08" db="EMBL/GenBank/DDBJ databases">
        <title>Genome and evolution of the arbuscular mycorrhizal fungus Diversispora epigaea (formerly Glomus versiforme) and its bacterial endosymbionts.</title>
        <authorList>
            <person name="Sun X."/>
            <person name="Fei Z."/>
            <person name="Harrison M."/>
        </authorList>
    </citation>
    <scope>NUCLEOTIDE SEQUENCE [LARGE SCALE GENOMIC DNA]</scope>
    <source>
        <strain evidence="4 5">IT104</strain>
    </source>
</reference>
<comment type="caution">
    <text evidence="4">The sequence shown here is derived from an EMBL/GenBank/DDBJ whole genome shotgun (WGS) entry which is preliminary data.</text>
</comment>